<evidence type="ECO:0000256" key="1">
    <source>
        <dbReference type="SAM" id="Coils"/>
    </source>
</evidence>
<feature type="coiled-coil region" evidence="1">
    <location>
        <begin position="11"/>
        <end position="81"/>
    </location>
</feature>
<dbReference type="EMBL" id="MU825892">
    <property type="protein sequence ID" value="KAJ7383992.1"/>
    <property type="molecule type" value="Genomic_DNA"/>
</dbReference>
<reference evidence="2" key="1">
    <citation type="submission" date="2023-01" db="EMBL/GenBank/DDBJ databases">
        <title>Genome assembly of the deep-sea coral Lophelia pertusa.</title>
        <authorList>
            <person name="Herrera S."/>
            <person name="Cordes E."/>
        </authorList>
    </citation>
    <scope>NUCLEOTIDE SEQUENCE</scope>
    <source>
        <strain evidence="2">USNM1676648</strain>
        <tissue evidence="2">Polyp</tissue>
    </source>
</reference>
<protein>
    <submittedName>
        <fullName evidence="2">Uncharacterized protein</fullName>
    </submittedName>
</protein>
<dbReference type="OrthoDB" id="5975963at2759"/>
<name>A0A9W9ZLP9_9CNID</name>
<proteinExistence type="predicted"/>
<accession>A0A9W9ZLP9</accession>
<comment type="caution">
    <text evidence="2">The sequence shown here is derived from an EMBL/GenBank/DDBJ whole genome shotgun (WGS) entry which is preliminary data.</text>
</comment>
<sequence length="228" mass="26939">MGNVYSVVKSRRNYKRELKEWKKMVERQLAEKNNELNDLRGVLRVQNKRTKDIRKDNEQLVHAIQQIEKQLQAKCNEVEQDEKFEISEKRTRVLQSRVSILTSYLRETNKRIDAMASSFEVTEQQQEQSSAMISCIRSELKEFTQKITDLDENIDKLEYKVLQIEKQLNHEMTVEKQAVLKSLLQEIYELEDEKEGLLKFTEEALGIGSEDNRVQLSEKLNATLEKMR</sequence>
<organism evidence="2 3">
    <name type="scientific">Desmophyllum pertusum</name>
    <dbReference type="NCBI Taxonomy" id="174260"/>
    <lineage>
        <taxon>Eukaryota</taxon>
        <taxon>Metazoa</taxon>
        <taxon>Cnidaria</taxon>
        <taxon>Anthozoa</taxon>
        <taxon>Hexacorallia</taxon>
        <taxon>Scleractinia</taxon>
        <taxon>Caryophylliina</taxon>
        <taxon>Caryophylliidae</taxon>
        <taxon>Desmophyllum</taxon>
    </lineage>
</organism>
<gene>
    <name evidence="2" type="ORF">OS493_024685</name>
</gene>
<keyword evidence="1" id="KW-0175">Coiled coil</keyword>
<keyword evidence="3" id="KW-1185">Reference proteome</keyword>
<feature type="coiled-coil region" evidence="1">
    <location>
        <begin position="133"/>
        <end position="167"/>
    </location>
</feature>
<evidence type="ECO:0000313" key="2">
    <source>
        <dbReference type="EMBL" id="KAJ7383992.1"/>
    </source>
</evidence>
<evidence type="ECO:0000313" key="3">
    <source>
        <dbReference type="Proteomes" id="UP001163046"/>
    </source>
</evidence>
<dbReference type="AlphaFoldDB" id="A0A9W9ZLP9"/>
<dbReference type="Proteomes" id="UP001163046">
    <property type="component" value="Unassembled WGS sequence"/>
</dbReference>